<dbReference type="PANTHER" id="PTHR14413:SF16">
    <property type="entry name" value="LARGE RIBOSOMAL SUBUNIT PROTEIN BL17M"/>
    <property type="match status" value="1"/>
</dbReference>
<dbReference type="InterPro" id="IPR000456">
    <property type="entry name" value="Ribosomal_bL17"/>
</dbReference>
<feature type="compositionally biased region" description="Basic and acidic residues" evidence="6">
    <location>
        <begin position="143"/>
        <end position="188"/>
    </location>
</feature>
<feature type="compositionally biased region" description="Basic residues" evidence="6">
    <location>
        <begin position="132"/>
        <end position="142"/>
    </location>
</feature>
<reference evidence="7 8" key="1">
    <citation type="submission" date="2019-10" db="EMBL/GenBank/DDBJ databases">
        <title>Prolixibacter strains distinguished by the presence of nitrate reductase genes were adept at nitrate-dependent anaerobic corrosion of metallic iron and carbon steel.</title>
        <authorList>
            <person name="Iino T."/>
            <person name="Shono N."/>
            <person name="Ito K."/>
            <person name="Nakamura R."/>
            <person name="Sueoka K."/>
            <person name="Harayama S."/>
            <person name="Ohkuma M."/>
        </authorList>
    </citation>
    <scope>NUCLEOTIDE SEQUENCE [LARGE SCALE GENOMIC DNA]</scope>
    <source>
        <strain evidence="7 8">JCM 13498</strain>
    </source>
</reference>
<dbReference type="Pfam" id="PF01196">
    <property type="entry name" value="Ribosomal_L17"/>
    <property type="match status" value="1"/>
</dbReference>
<protein>
    <recommendedName>
        <fullName evidence="4">Large ribosomal subunit protein bL17</fullName>
    </recommendedName>
</protein>
<dbReference type="SUPFAM" id="SSF64263">
    <property type="entry name" value="Prokaryotic ribosomal protein L17"/>
    <property type="match status" value="1"/>
</dbReference>
<dbReference type="PANTHER" id="PTHR14413">
    <property type="entry name" value="RIBOSOMAL PROTEIN L17"/>
    <property type="match status" value="1"/>
</dbReference>
<gene>
    <name evidence="4 7" type="primary">rplQ</name>
    <name evidence="7" type="ORF">PbJCM13498_08880</name>
</gene>
<keyword evidence="3 4" id="KW-0687">Ribonucleoprotein</keyword>
<dbReference type="GO" id="GO:0003735">
    <property type="term" value="F:structural constituent of ribosome"/>
    <property type="evidence" value="ECO:0007669"/>
    <property type="project" value="InterPro"/>
</dbReference>
<evidence type="ECO:0000256" key="1">
    <source>
        <dbReference type="ARBA" id="ARBA00008777"/>
    </source>
</evidence>
<evidence type="ECO:0000256" key="6">
    <source>
        <dbReference type="SAM" id="MobiDB-lite"/>
    </source>
</evidence>
<evidence type="ECO:0000313" key="7">
    <source>
        <dbReference type="EMBL" id="GET32025.1"/>
    </source>
</evidence>
<comment type="similarity">
    <text evidence="1 4 5">Belongs to the bacterial ribosomal protein bL17 family.</text>
</comment>
<dbReference type="AlphaFoldDB" id="A0A5M4AVQ9"/>
<keyword evidence="2 4" id="KW-0689">Ribosomal protein</keyword>
<organism evidence="7 8">
    <name type="scientific">Prolixibacter bellariivorans</name>
    <dbReference type="NCBI Taxonomy" id="314319"/>
    <lineage>
        <taxon>Bacteria</taxon>
        <taxon>Pseudomonadati</taxon>
        <taxon>Bacteroidota</taxon>
        <taxon>Bacteroidia</taxon>
        <taxon>Marinilabiliales</taxon>
        <taxon>Prolixibacteraceae</taxon>
        <taxon>Prolixibacter</taxon>
    </lineage>
</organism>
<dbReference type="HAMAP" id="MF_01368">
    <property type="entry name" value="Ribosomal_bL17"/>
    <property type="match status" value="1"/>
</dbReference>
<evidence type="ECO:0000256" key="3">
    <source>
        <dbReference type="ARBA" id="ARBA00023274"/>
    </source>
</evidence>
<evidence type="ECO:0000256" key="5">
    <source>
        <dbReference type="RuleBase" id="RU000660"/>
    </source>
</evidence>
<dbReference type="InterPro" id="IPR036373">
    <property type="entry name" value="Ribosomal_bL17_sf"/>
</dbReference>
<accession>A0A5M4AVQ9</accession>
<dbReference type="InterPro" id="IPR047859">
    <property type="entry name" value="Ribosomal_bL17_CS"/>
</dbReference>
<evidence type="ECO:0000256" key="4">
    <source>
        <dbReference type="HAMAP-Rule" id="MF_01368"/>
    </source>
</evidence>
<dbReference type="Gene3D" id="3.90.1030.10">
    <property type="entry name" value="Ribosomal protein L17"/>
    <property type="match status" value="1"/>
</dbReference>
<name>A0A5M4AVQ9_9BACT</name>
<dbReference type="OrthoDB" id="9809073at2"/>
<sequence length="196" mass="22021">MRHNKGFNHLGRTSSHRKAMLSNMANSLILHKRISTTVAKAKSLRSFIEPIITKAKDDTTHNRRMAFRSLRSKTAVNELFREVIVKVGERPGGYTRILKTGNRLGDNAEMCIIELVDYNENMLAAKEEAPKKTRSRRGASKKKSSEKPAAKEETKAPEADTKEEAVKADEVSEEKAAEEPKAEDKSDDQPEEEKAE</sequence>
<dbReference type="GO" id="GO:0022625">
    <property type="term" value="C:cytosolic large ribosomal subunit"/>
    <property type="evidence" value="ECO:0007669"/>
    <property type="project" value="TreeGrafter"/>
</dbReference>
<evidence type="ECO:0000256" key="2">
    <source>
        <dbReference type="ARBA" id="ARBA00022980"/>
    </source>
</evidence>
<dbReference type="FunFam" id="3.90.1030.10:FF:000001">
    <property type="entry name" value="50S ribosomal protein L17"/>
    <property type="match status" value="1"/>
</dbReference>
<dbReference type="PROSITE" id="PS01167">
    <property type="entry name" value="RIBOSOMAL_L17"/>
    <property type="match status" value="1"/>
</dbReference>
<dbReference type="RefSeq" id="WP_025863460.1">
    <property type="nucleotide sequence ID" value="NZ_BLAX01000001.1"/>
</dbReference>
<comment type="subunit">
    <text evidence="4">Part of the 50S ribosomal subunit. Contacts protein L32.</text>
</comment>
<feature type="region of interest" description="Disordered" evidence="6">
    <location>
        <begin position="127"/>
        <end position="196"/>
    </location>
</feature>
<dbReference type="EMBL" id="BLAX01000001">
    <property type="protein sequence ID" value="GET32025.1"/>
    <property type="molecule type" value="Genomic_DNA"/>
</dbReference>
<evidence type="ECO:0000313" key="8">
    <source>
        <dbReference type="Proteomes" id="UP000391834"/>
    </source>
</evidence>
<dbReference type="GO" id="GO:0006412">
    <property type="term" value="P:translation"/>
    <property type="evidence" value="ECO:0007669"/>
    <property type="project" value="UniProtKB-UniRule"/>
</dbReference>
<comment type="caution">
    <text evidence="7">The sequence shown here is derived from an EMBL/GenBank/DDBJ whole genome shotgun (WGS) entry which is preliminary data.</text>
</comment>
<dbReference type="NCBIfam" id="TIGR00059">
    <property type="entry name" value="L17"/>
    <property type="match status" value="1"/>
</dbReference>
<proteinExistence type="inferred from homology"/>
<keyword evidence="8" id="KW-1185">Reference proteome</keyword>
<dbReference type="Proteomes" id="UP000391834">
    <property type="component" value="Unassembled WGS sequence"/>
</dbReference>